<gene>
    <name evidence="2" type="ORF">IAC63_00060</name>
</gene>
<feature type="domain" description="HNH" evidence="1">
    <location>
        <begin position="283"/>
        <end position="338"/>
    </location>
</feature>
<dbReference type="GO" id="GO:0003676">
    <property type="term" value="F:nucleic acid binding"/>
    <property type="evidence" value="ECO:0007669"/>
    <property type="project" value="InterPro"/>
</dbReference>
<evidence type="ECO:0000313" key="3">
    <source>
        <dbReference type="Proteomes" id="UP000824142"/>
    </source>
</evidence>
<dbReference type="AlphaFoldDB" id="A0A9D1MQR8"/>
<keyword evidence="2" id="KW-0540">Nuclease</keyword>
<dbReference type="Pfam" id="PF01844">
    <property type="entry name" value="HNH"/>
    <property type="match status" value="1"/>
</dbReference>
<keyword evidence="2" id="KW-0255">Endonuclease</keyword>
<dbReference type="GO" id="GO:0004519">
    <property type="term" value="F:endonuclease activity"/>
    <property type="evidence" value="ECO:0007669"/>
    <property type="project" value="UniProtKB-KW"/>
</dbReference>
<dbReference type="CDD" id="cd00085">
    <property type="entry name" value="HNHc"/>
    <property type="match status" value="1"/>
</dbReference>
<protein>
    <submittedName>
        <fullName evidence="2">HNH endonuclease</fullName>
    </submittedName>
</protein>
<dbReference type="InterPro" id="IPR003615">
    <property type="entry name" value="HNH_nuc"/>
</dbReference>
<sequence>MNIGQLLQMPIETLFVAFFNAADEKDGNFEIQSRYRITKFLPLPADSHKKTAQALTRKYGIDFVQINATTIAATVVNDNRISLDDFLNAIYEKIIVLLNKLPVNYPLDEEIALAMFLLRGSADFNRGLYALDLKNPTPRYVDNIFKLLLSSNNLIERLNLNFRELQPQFATGERERNTQIRINLKWFYENVITRYPNINKYKTDVLRVNIRNLGEVHAYHMFEERLIFYRQKILGRELTPNEINALRQDLEFREPIDVVPENKFSIRNQKIVAFARETFADVCVGCGDRYDIKDRSFLMPRNNRYYFEVNHVIAYANDSDAVDVLDNLVKLCPVCHRALAPHRAFPDLQRHIIENMLNSRPEVRRFVSSMMPNKYQSPVDYVFDRLK</sequence>
<reference evidence="2" key="1">
    <citation type="submission" date="2020-10" db="EMBL/GenBank/DDBJ databases">
        <authorList>
            <person name="Gilroy R."/>
        </authorList>
    </citation>
    <scope>NUCLEOTIDE SEQUENCE</scope>
    <source>
        <strain evidence="2">CHK136-897</strain>
    </source>
</reference>
<organism evidence="2 3">
    <name type="scientific">Candidatus Enterousia avicola</name>
    <dbReference type="NCBI Taxonomy" id="2840787"/>
    <lineage>
        <taxon>Bacteria</taxon>
        <taxon>Pseudomonadati</taxon>
        <taxon>Pseudomonadota</taxon>
        <taxon>Alphaproteobacteria</taxon>
        <taxon>Candidatus Enterousia</taxon>
    </lineage>
</organism>
<keyword evidence="2" id="KW-0378">Hydrolase</keyword>
<reference evidence="2" key="2">
    <citation type="journal article" date="2021" name="PeerJ">
        <title>Extensive microbial diversity within the chicken gut microbiome revealed by metagenomics and culture.</title>
        <authorList>
            <person name="Gilroy R."/>
            <person name="Ravi A."/>
            <person name="Getino M."/>
            <person name="Pursley I."/>
            <person name="Horton D.L."/>
            <person name="Alikhan N.F."/>
            <person name="Baker D."/>
            <person name="Gharbi K."/>
            <person name="Hall N."/>
            <person name="Watson M."/>
            <person name="Adriaenssens E.M."/>
            <person name="Foster-Nyarko E."/>
            <person name="Jarju S."/>
            <person name="Secka A."/>
            <person name="Antonio M."/>
            <person name="Oren A."/>
            <person name="Chaudhuri R.R."/>
            <person name="La Ragione R."/>
            <person name="Hildebrand F."/>
            <person name="Pallen M.J."/>
        </authorList>
    </citation>
    <scope>NUCLEOTIDE SEQUENCE</scope>
    <source>
        <strain evidence="2">CHK136-897</strain>
    </source>
</reference>
<dbReference type="Proteomes" id="UP000824142">
    <property type="component" value="Unassembled WGS sequence"/>
</dbReference>
<name>A0A9D1MQR8_9PROT</name>
<evidence type="ECO:0000313" key="2">
    <source>
        <dbReference type="EMBL" id="HIU65023.1"/>
    </source>
</evidence>
<dbReference type="InterPro" id="IPR002711">
    <property type="entry name" value="HNH"/>
</dbReference>
<accession>A0A9D1MQR8</accession>
<proteinExistence type="predicted"/>
<evidence type="ECO:0000259" key="1">
    <source>
        <dbReference type="Pfam" id="PF01844"/>
    </source>
</evidence>
<dbReference type="EMBL" id="DVNO01000001">
    <property type="protein sequence ID" value="HIU65023.1"/>
    <property type="molecule type" value="Genomic_DNA"/>
</dbReference>
<dbReference type="GO" id="GO:0008270">
    <property type="term" value="F:zinc ion binding"/>
    <property type="evidence" value="ECO:0007669"/>
    <property type="project" value="InterPro"/>
</dbReference>
<comment type="caution">
    <text evidence="2">The sequence shown here is derived from an EMBL/GenBank/DDBJ whole genome shotgun (WGS) entry which is preliminary data.</text>
</comment>